<feature type="transmembrane region" description="Helical" evidence="1">
    <location>
        <begin position="70"/>
        <end position="87"/>
    </location>
</feature>
<organism evidence="2 3">
    <name type="scientific">Pogonophryne albipinna</name>
    <dbReference type="NCBI Taxonomy" id="1090488"/>
    <lineage>
        <taxon>Eukaryota</taxon>
        <taxon>Metazoa</taxon>
        <taxon>Chordata</taxon>
        <taxon>Craniata</taxon>
        <taxon>Vertebrata</taxon>
        <taxon>Euteleostomi</taxon>
        <taxon>Actinopterygii</taxon>
        <taxon>Neopterygii</taxon>
        <taxon>Teleostei</taxon>
        <taxon>Neoteleostei</taxon>
        <taxon>Acanthomorphata</taxon>
        <taxon>Eupercaria</taxon>
        <taxon>Perciformes</taxon>
        <taxon>Notothenioidei</taxon>
        <taxon>Pogonophryne</taxon>
    </lineage>
</organism>
<sequence>MSPVSVRNIEHAVTHTVSIALALISQVISDIFSYLAKDSSVPNALFQTSSRNVSESFPLEVTMDWWSERFWVIVDIWCMAWLVYAVVSLFKRNAHGPESCNPEIHPPAFFFIWTLVNIARMCSMAFWDRHDICEAVVFEWTLPILSFNMLCMSYSNLDKHKERLVSSNQNVIWWTRYLTQNGLALFVWWTLLKAMLGFGIVLKYKAGISDPLVSTVVLIVLSLFTTTWFILQSFLLTKYMRYTFTVYPILILGLGAMFTRSYCFHDLAANTIYCGSLMLLMTIMSLIQLISACLYTGKTIKPVAMEPSVWHTDLQRDEIKKDLCKN</sequence>
<feature type="transmembrane region" description="Helical" evidence="1">
    <location>
        <begin position="243"/>
        <end position="262"/>
    </location>
</feature>
<evidence type="ECO:0000313" key="3">
    <source>
        <dbReference type="Proteomes" id="UP001219934"/>
    </source>
</evidence>
<feature type="transmembrane region" description="Helical" evidence="1">
    <location>
        <begin position="178"/>
        <end position="200"/>
    </location>
</feature>
<accession>A0AAD6AFA3</accession>
<evidence type="ECO:0000313" key="2">
    <source>
        <dbReference type="EMBL" id="KAJ4923500.1"/>
    </source>
</evidence>
<proteinExistence type="predicted"/>
<keyword evidence="3" id="KW-1185">Reference proteome</keyword>
<feature type="transmembrane region" description="Helical" evidence="1">
    <location>
        <begin position="212"/>
        <end position="231"/>
    </location>
</feature>
<comment type="caution">
    <text evidence="2">The sequence shown here is derived from an EMBL/GenBank/DDBJ whole genome shotgun (WGS) entry which is preliminary data.</text>
</comment>
<dbReference type="AlphaFoldDB" id="A0AAD6AFA3"/>
<name>A0AAD6AFA3_9TELE</name>
<gene>
    <name evidence="2" type="ORF">JOQ06_014188</name>
</gene>
<feature type="transmembrane region" description="Helical" evidence="1">
    <location>
        <begin position="12"/>
        <end position="36"/>
    </location>
</feature>
<keyword evidence="1" id="KW-1133">Transmembrane helix</keyword>
<keyword evidence="1" id="KW-0472">Membrane</keyword>
<evidence type="ECO:0000256" key="1">
    <source>
        <dbReference type="SAM" id="Phobius"/>
    </source>
</evidence>
<dbReference type="Proteomes" id="UP001219934">
    <property type="component" value="Unassembled WGS sequence"/>
</dbReference>
<dbReference type="PANTHER" id="PTHR33802:SF3">
    <property type="match status" value="1"/>
</dbReference>
<keyword evidence="1" id="KW-0812">Transmembrane</keyword>
<reference evidence="2" key="1">
    <citation type="submission" date="2022-11" db="EMBL/GenBank/DDBJ databases">
        <title>Chromosome-level genome of Pogonophryne albipinna.</title>
        <authorList>
            <person name="Jo E."/>
        </authorList>
    </citation>
    <scope>NUCLEOTIDE SEQUENCE</scope>
    <source>
        <strain evidence="2">SGF0006</strain>
        <tissue evidence="2">Muscle</tissue>
    </source>
</reference>
<feature type="transmembrane region" description="Helical" evidence="1">
    <location>
        <begin position="268"/>
        <end position="295"/>
    </location>
</feature>
<protein>
    <submittedName>
        <fullName evidence="2">Uncharacterized protein</fullName>
    </submittedName>
</protein>
<dbReference type="PANTHER" id="PTHR33802">
    <property type="entry name" value="SI:CH211-161H7.5-RELATED"/>
    <property type="match status" value="1"/>
</dbReference>
<dbReference type="EMBL" id="JAPTMU010000030">
    <property type="protein sequence ID" value="KAJ4923500.1"/>
    <property type="molecule type" value="Genomic_DNA"/>
</dbReference>